<name>A0A1I8BI43_MELHA</name>
<dbReference type="PANTHER" id="PTHR16091:SF1">
    <property type="entry name" value="TETRATRICOPEPTIDE REPEAT PROTEIN 17"/>
    <property type="match status" value="1"/>
</dbReference>
<organism evidence="2 3">
    <name type="scientific">Meloidogyne hapla</name>
    <name type="common">Root-knot nematode worm</name>
    <dbReference type="NCBI Taxonomy" id="6305"/>
    <lineage>
        <taxon>Eukaryota</taxon>
        <taxon>Metazoa</taxon>
        <taxon>Ecdysozoa</taxon>
        <taxon>Nematoda</taxon>
        <taxon>Chromadorea</taxon>
        <taxon>Rhabditida</taxon>
        <taxon>Tylenchina</taxon>
        <taxon>Tylenchomorpha</taxon>
        <taxon>Tylenchoidea</taxon>
        <taxon>Meloidogynidae</taxon>
        <taxon>Meloidogyninae</taxon>
        <taxon>Meloidogyne</taxon>
    </lineage>
</organism>
<dbReference type="GO" id="GO:0030041">
    <property type="term" value="P:actin filament polymerization"/>
    <property type="evidence" value="ECO:0007669"/>
    <property type="project" value="TreeGrafter"/>
</dbReference>
<keyword evidence="1" id="KW-0732">Signal</keyword>
<dbReference type="GO" id="GO:0015629">
    <property type="term" value="C:actin cytoskeleton"/>
    <property type="evidence" value="ECO:0007669"/>
    <property type="project" value="TreeGrafter"/>
</dbReference>
<dbReference type="WBParaSite" id="MhA1_Contig2508.frz3.gene7">
    <property type="protein sequence ID" value="MhA1_Contig2508.frz3.gene7"/>
    <property type="gene ID" value="MhA1_Contig2508.frz3.gene7"/>
</dbReference>
<protein>
    <submittedName>
        <fullName evidence="3">TPR_REGION domain-containing protein</fullName>
    </submittedName>
</protein>
<dbReference type="GO" id="GO:0005737">
    <property type="term" value="C:cytoplasm"/>
    <property type="evidence" value="ECO:0007669"/>
    <property type="project" value="TreeGrafter"/>
</dbReference>
<accession>A0A1I8BI43</accession>
<dbReference type="InterPro" id="IPR052630">
    <property type="entry name" value="TTC17"/>
</dbReference>
<dbReference type="Gene3D" id="1.25.40.10">
    <property type="entry name" value="Tetratricopeptide repeat domain"/>
    <property type="match status" value="1"/>
</dbReference>
<evidence type="ECO:0000313" key="2">
    <source>
        <dbReference type="Proteomes" id="UP000095281"/>
    </source>
</evidence>
<feature type="signal peptide" evidence="1">
    <location>
        <begin position="1"/>
        <end position="16"/>
    </location>
</feature>
<evidence type="ECO:0000256" key="1">
    <source>
        <dbReference type="SAM" id="SignalP"/>
    </source>
</evidence>
<sequence length="337" mass="39600">MFYIYLFLLIKLEVIGHSHLLFDSKNGKAEVEDSPYLIKHPYILSDFYNQVEWVQELAELKTSVRQQQILIEKRYDDDDPEIEQKIRRTNVDCIKSKGFELQPENFLTVYPFDLVLINGKYEVKSISLKPLDEQFNSFESPEEVEDKEIDCGVLNDDYQKEFSSTSENYEEPGLAEGIKIEEIKLLKYFIYLILSSAKNDLKNAKNEEDIEKTNILIKKAFYFANFYWRLQGNPQNALNCLFNYLLMEKDNIPARFQLGIIHLRLGNYKRAIEHLEDGNFSEAIDTFDKALRLDINLDLALTKVALLRCINKIFEVMENQHTNLLDTIKDVEMFKEK</sequence>
<dbReference type="AlphaFoldDB" id="A0A1I8BI43"/>
<dbReference type="InterPro" id="IPR011990">
    <property type="entry name" value="TPR-like_helical_dom_sf"/>
</dbReference>
<keyword evidence="2" id="KW-1185">Reference proteome</keyword>
<feature type="chain" id="PRO_5009315855" evidence="1">
    <location>
        <begin position="17"/>
        <end position="337"/>
    </location>
</feature>
<dbReference type="Proteomes" id="UP000095281">
    <property type="component" value="Unplaced"/>
</dbReference>
<dbReference type="SUPFAM" id="SSF48452">
    <property type="entry name" value="TPR-like"/>
    <property type="match status" value="1"/>
</dbReference>
<reference evidence="3" key="1">
    <citation type="submission" date="2016-11" db="UniProtKB">
        <authorList>
            <consortium name="WormBaseParasite"/>
        </authorList>
    </citation>
    <scope>IDENTIFICATION</scope>
</reference>
<dbReference type="PANTHER" id="PTHR16091">
    <property type="entry name" value="TTC17 PROTEIN"/>
    <property type="match status" value="1"/>
</dbReference>
<evidence type="ECO:0000313" key="3">
    <source>
        <dbReference type="WBParaSite" id="MhA1_Contig2508.frz3.gene7"/>
    </source>
</evidence>
<proteinExistence type="predicted"/>